<feature type="non-terminal residue" evidence="2">
    <location>
        <position position="44"/>
    </location>
</feature>
<dbReference type="AlphaFoldDB" id="A0A6J4K7P2"/>
<proteinExistence type="predicted"/>
<feature type="non-terminal residue" evidence="2">
    <location>
        <position position="1"/>
    </location>
</feature>
<feature type="region of interest" description="Disordered" evidence="1">
    <location>
        <begin position="1"/>
        <end position="44"/>
    </location>
</feature>
<organism evidence="2">
    <name type="scientific">uncultured Cytophagales bacterium</name>
    <dbReference type="NCBI Taxonomy" id="158755"/>
    <lineage>
        <taxon>Bacteria</taxon>
        <taxon>Pseudomonadati</taxon>
        <taxon>Bacteroidota</taxon>
        <taxon>Sphingobacteriia</taxon>
        <taxon>Sphingobacteriales</taxon>
        <taxon>environmental samples</taxon>
    </lineage>
</organism>
<reference evidence="2" key="1">
    <citation type="submission" date="2020-02" db="EMBL/GenBank/DDBJ databases">
        <authorList>
            <person name="Meier V. D."/>
        </authorList>
    </citation>
    <scope>NUCLEOTIDE SEQUENCE</scope>
    <source>
        <strain evidence="2">AVDCRST_MAG56</strain>
    </source>
</reference>
<feature type="compositionally biased region" description="Polar residues" evidence="1">
    <location>
        <begin position="19"/>
        <end position="35"/>
    </location>
</feature>
<gene>
    <name evidence="2" type="ORF">AVDCRST_MAG56-5284</name>
</gene>
<protein>
    <submittedName>
        <fullName evidence="2">Uncharacterized protein</fullName>
    </submittedName>
</protein>
<sequence length="44" mass="4366">AANNTLFPARPGAGPGKSFSAQTSSNRAGRSSFTPDGSRAVSAL</sequence>
<dbReference type="EMBL" id="CADCTQ010000429">
    <property type="protein sequence ID" value="CAA9297991.1"/>
    <property type="molecule type" value="Genomic_DNA"/>
</dbReference>
<accession>A0A6J4K7P2</accession>
<evidence type="ECO:0000313" key="2">
    <source>
        <dbReference type="EMBL" id="CAA9297991.1"/>
    </source>
</evidence>
<name>A0A6J4K7P2_9SPHI</name>
<evidence type="ECO:0000256" key="1">
    <source>
        <dbReference type="SAM" id="MobiDB-lite"/>
    </source>
</evidence>